<dbReference type="EMBL" id="GL883010">
    <property type="protein sequence ID" value="EGG20634.1"/>
    <property type="molecule type" value="Genomic_DNA"/>
</dbReference>
<organism evidence="6 7">
    <name type="scientific">Cavenderia fasciculata</name>
    <name type="common">Slime mold</name>
    <name type="synonym">Dictyostelium fasciculatum</name>
    <dbReference type="NCBI Taxonomy" id="261658"/>
    <lineage>
        <taxon>Eukaryota</taxon>
        <taxon>Amoebozoa</taxon>
        <taxon>Evosea</taxon>
        <taxon>Eumycetozoa</taxon>
        <taxon>Dictyostelia</taxon>
        <taxon>Acytosteliales</taxon>
        <taxon>Cavenderiaceae</taxon>
        <taxon>Cavenderia</taxon>
    </lineage>
</organism>
<reference evidence="7" key="1">
    <citation type="journal article" date="2011" name="Genome Res.">
        <title>Phylogeny-wide analysis of social amoeba genomes highlights ancient origins for complex intercellular communication.</title>
        <authorList>
            <person name="Heidel A.J."/>
            <person name="Lawal H.M."/>
            <person name="Felder M."/>
            <person name="Schilde C."/>
            <person name="Helps N.R."/>
            <person name="Tunggal B."/>
            <person name="Rivero F."/>
            <person name="John U."/>
            <person name="Schleicher M."/>
            <person name="Eichinger L."/>
            <person name="Platzer M."/>
            <person name="Noegel A.A."/>
            <person name="Schaap P."/>
            <person name="Gloeckner G."/>
        </authorList>
    </citation>
    <scope>NUCLEOTIDE SEQUENCE [LARGE SCALE GENOMIC DNA]</scope>
    <source>
        <strain evidence="7">SH3</strain>
    </source>
</reference>
<dbReference type="RefSeq" id="XP_004358484.1">
    <property type="nucleotide sequence ID" value="XM_004358427.1"/>
</dbReference>
<comment type="subcellular location">
    <subcellularLocation>
        <location evidence="1">Cytoplasm</location>
    </subcellularLocation>
</comment>
<evidence type="ECO:0000256" key="1">
    <source>
        <dbReference type="ARBA" id="ARBA00004496"/>
    </source>
</evidence>
<dbReference type="GO" id="GO:0006606">
    <property type="term" value="P:protein import into nucleus"/>
    <property type="evidence" value="ECO:0007669"/>
    <property type="project" value="InterPro"/>
</dbReference>
<dbReference type="SUPFAM" id="SSF48371">
    <property type="entry name" value="ARM repeat"/>
    <property type="match status" value="2"/>
</dbReference>
<protein>
    <recommendedName>
        <fullName evidence="8">HEAT repeat-containing protein</fullName>
    </recommendedName>
</protein>
<dbReference type="GO" id="GO:0005737">
    <property type="term" value="C:cytoplasm"/>
    <property type="evidence" value="ECO:0007669"/>
    <property type="project" value="UniProtKB-SubCell"/>
</dbReference>
<dbReference type="InterPro" id="IPR040122">
    <property type="entry name" value="Importin_beta"/>
</dbReference>
<dbReference type="Proteomes" id="UP000007797">
    <property type="component" value="Unassembled WGS sequence"/>
</dbReference>
<sequence length="1510" mass="174484">MEQPSEDFIDIIIILAREVALKQIRKINNIDNSKYVLKKEIKATFIECLESDSDKVVSCLLYLMINGTFVVIKSYSMRLLARLFMKKEYLLELLSDGTVNALKVETVKLVKITPTPDLYHIIANLANYLLPRGLWKELESIIEDAMIDVTSPFNQYAATLQQEVLSKYEMKLEEIKAGGLTDDQYRSFMPQLLEKISHMDGSRKEGEFMEKIIDNLVNIYMDDYPEWMQELIQPIIDMLIKMLDRNREKLFLTKSIKSVVVHFLLLIAQNDAQELTDSHLERIINHLYEWLIQVDQVSLEEWTDNYYTAYNNVANLNYNEEQDSDINNDNYDGQLVDAESAFERFVSALGQSVEESVFKRKNCRFLITNIPVQFPLFLKTVLKFVNDENIKVRWASLQCLVELSIYKEFIYLSKIQSNQIVMMEKPSEDFVDIVIKLAREDTKKQITLKNDTNNTYKYIVKRVTKQSYKECYEPNQVVSWLLYLMIKATFEIIKQKSFQLLFRLVKKAYFLESLSKEIVEVVKVETIELLKTDLTSSSSTRYHVFYHLLGIIKSLAIYLLPRGGWDGFESSLNAIIDGEEEGQNSQLQYNTRALLMLLATSNDFRMVKLQMLVDMVKADRLNEEQYASSMSYVITMLSVMNGRTEGEYIEMIINNFVHITIEENPIWMLELIQPIIYALIKLLDVNREHGFTSKRTKSIVFNYLLFIARSYPYQYTDRLIERFVVHLYEWSASQVTDMSLKEWTDTYTNTGNENEMLNLNDEEEQCSGIRSEKEHDQQQQINADSSFQCRFLSAHGNRAKDSIYKQSNLLLGSQLWNEKYAALVGFANSCKYLNGITLQQFQIILNSALKLVNDASIQVRWASLQCLVQLSQHKEFIKSSREEIFRIGTKTIRHPNERVQSSSCLLLQSMIHSLTVDNNTMVTDDVLDGLCRSFEILLQSSKLYVVENVLLSLMTVAGTVKKGLKPNFRNIIPILLSVLEKHQRFATKESRLLRCRAIKTFTLCSKAMNKKTYSKYMYKFMLFVGKNEGSVDLVDDFLRVLPIFIKHSGKSLAVYLPIIIKMIVQILEIPLPNLAEEMTESSRLGTNRIATTLIQLNIIMRTFMFGRPYLESVGQQLAPFVHCLFGPLLVLARCPNAIRTLFQIDSFHNLSSCLNIVKMHYGVSNEKALEMFGMIFELVLPLCLIENDWRMLDHRVRITNNFIIEMENEMSFDQVQSTIDMFYKLETRMEQVAQQVLDGNQDVIGNFDTPDVVLATISKIVVGIYDMLGKMVKNYSAITVPLITQDLLDRSCEKLRDVEESNIAKAGILMFMYDYCHYGGELAISSFPQIIPAILECLTTTDSNVRQNALMAVDEAAQHAKDRFSPLAMDVLQGLNAIVLTDDKSITGYATNVMATIIRYVQPQPSGLISIIIPKWLDHILSIYNFSVYDIAISNLCAIVRLYPNECLGQEYQHVDKLHQIIPHYIKKSTQQQQEELLTDTWLFIKDTIKSNWHNIPQDIKDTLSQYYKQ</sequence>
<dbReference type="InterPro" id="IPR016024">
    <property type="entry name" value="ARM-type_fold"/>
</dbReference>
<evidence type="ECO:0000313" key="7">
    <source>
        <dbReference type="Proteomes" id="UP000007797"/>
    </source>
</evidence>
<dbReference type="InterPro" id="IPR011989">
    <property type="entry name" value="ARM-like"/>
</dbReference>
<keyword evidence="7" id="KW-1185">Reference proteome</keyword>
<dbReference type="PANTHER" id="PTHR10527">
    <property type="entry name" value="IMPORTIN BETA"/>
    <property type="match status" value="1"/>
</dbReference>
<evidence type="ECO:0000256" key="5">
    <source>
        <dbReference type="ARBA" id="ARBA00022927"/>
    </source>
</evidence>
<evidence type="ECO:0000256" key="3">
    <source>
        <dbReference type="ARBA" id="ARBA00022490"/>
    </source>
</evidence>
<evidence type="ECO:0000256" key="4">
    <source>
        <dbReference type="ARBA" id="ARBA00022737"/>
    </source>
</evidence>
<keyword evidence="3" id="KW-0963">Cytoplasm</keyword>
<evidence type="ECO:0000256" key="2">
    <source>
        <dbReference type="ARBA" id="ARBA00022448"/>
    </source>
</evidence>
<accession>F4PS36</accession>
<dbReference type="GeneID" id="14873406"/>
<dbReference type="OrthoDB" id="30818at2759"/>
<evidence type="ECO:0008006" key="8">
    <source>
        <dbReference type="Google" id="ProtNLM"/>
    </source>
</evidence>
<dbReference type="Gene3D" id="1.25.10.10">
    <property type="entry name" value="Leucine-rich Repeat Variant"/>
    <property type="match status" value="2"/>
</dbReference>
<proteinExistence type="predicted"/>
<keyword evidence="5" id="KW-0653">Protein transport</keyword>
<dbReference type="KEGG" id="dfa:DFA_00495"/>
<gene>
    <name evidence="6" type="ORF">DFA_00495</name>
</gene>
<name>F4PS36_CACFS</name>
<keyword evidence="2" id="KW-0813">Transport</keyword>
<keyword evidence="4" id="KW-0677">Repeat</keyword>
<evidence type="ECO:0000313" key="6">
    <source>
        <dbReference type="EMBL" id="EGG20634.1"/>
    </source>
</evidence>